<dbReference type="GO" id="GO:0006508">
    <property type="term" value="P:proteolysis"/>
    <property type="evidence" value="ECO:0007669"/>
    <property type="project" value="UniProtKB-KW"/>
</dbReference>
<evidence type="ECO:0000256" key="2">
    <source>
        <dbReference type="ARBA" id="ARBA00022645"/>
    </source>
</evidence>
<dbReference type="PRINTS" id="PR00724">
    <property type="entry name" value="CRBOXYPTASEC"/>
</dbReference>
<dbReference type="Proteomes" id="UP000073492">
    <property type="component" value="Unassembled WGS sequence"/>
</dbReference>
<evidence type="ECO:0000256" key="1">
    <source>
        <dbReference type="ARBA" id="ARBA00009431"/>
    </source>
</evidence>
<sequence>MRFLLVSAAFSFLAIRALCGFPPQPEGITTIHIPDKPGLSISYKETTICETKAKGYAGYVHIPGSYLDDIGKSEPYNISTFFWYFEARQNPRHAQTAIYLAGGPGQSSMFGAAHSGGPCSIMSDSNTTQHNPWSWNNFVNLLYVDQPVGTGFSYTSLFNSTKDFMYITSTESTGIVPFDSYNGSVPAENTTFLYGTFPSQDPADAPSTSQTAANALWHFAQAWFTSFPEYNTVDKRISFWGHSYGGYWVPFSAARFVEQNEAIKSGKLNGTILPVDTAGWTNGCTDLLYQGEWTPDMAYNNTYGLQILPDDLYAAAKEAWSAEGGARDQLLTCRELGDKYDPDFLGLNETVNAICAKATLTYGKYVQAPYNYVSNLSVFDISQVEPASQPTYYIDGFFNREWVQRALGVPLNFTANSYATQLSFAYAIGDPVRAAGLKKMKYLLTSGVKISMIYGDRDYRCPWNGAEKLSLAAGSSAFRNSGYESIQTDNCSSPHGGGGGGVVRQHGNFSFSRVFQAGHDVAYWQPRTVFEIFTRTLLGLDVATGKKSTGGNILGTTITTGPQSSFGIREILPEAARIGDCNLYGVASTCTIEQYFALMNGSAEVEEGSFRVVKPVGEDGTPGSLMKYL</sequence>
<keyword evidence="5" id="KW-0378">Hydrolase</keyword>
<feature type="chain" id="PRO_5007297356" description="Carboxypeptidase" evidence="7">
    <location>
        <begin position="20"/>
        <end position="629"/>
    </location>
</feature>
<dbReference type="InterPro" id="IPR001563">
    <property type="entry name" value="Peptidase_S10"/>
</dbReference>
<protein>
    <recommendedName>
        <fullName evidence="10">Carboxypeptidase</fullName>
    </recommendedName>
</protein>
<name>A0A139ICE7_9PEZI</name>
<feature type="signal peptide" evidence="7">
    <location>
        <begin position="1"/>
        <end position="19"/>
    </location>
</feature>
<dbReference type="GO" id="GO:0000324">
    <property type="term" value="C:fungal-type vacuole"/>
    <property type="evidence" value="ECO:0007669"/>
    <property type="project" value="TreeGrafter"/>
</dbReference>
<keyword evidence="6" id="KW-0325">Glycoprotein</keyword>
<dbReference type="PANTHER" id="PTHR11802">
    <property type="entry name" value="SERINE PROTEASE FAMILY S10 SERINE CARBOXYPEPTIDASE"/>
    <property type="match status" value="1"/>
</dbReference>
<comment type="caution">
    <text evidence="8">The sequence shown here is derived from an EMBL/GenBank/DDBJ whole genome shotgun (WGS) entry which is preliminary data.</text>
</comment>
<evidence type="ECO:0000256" key="3">
    <source>
        <dbReference type="ARBA" id="ARBA00022670"/>
    </source>
</evidence>
<dbReference type="PANTHER" id="PTHR11802:SF189">
    <property type="entry name" value="CARBOXYPEPTIDASE"/>
    <property type="match status" value="1"/>
</dbReference>
<evidence type="ECO:0000256" key="7">
    <source>
        <dbReference type="SAM" id="SignalP"/>
    </source>
</evidence>
<keyword evidence="2" id="KW-0121">Carboxypeptidase</keyword>
<dbReference type="Gene3D" id="3.40.50.1820">
    <property type="entry name" value="alpha/beta hydrolase"/>
    <property type="match status" value="1"/>
</dbReference>
<evidence type="ECO:0008006" key="10">
    <source>
        <dbReference type="Google" id="ProtNLM"/>
    </source>
</evidence>
<evidence type="ECO:0000256" key="5">
    <source>
        <dbReference type="ARBA" id="ARBA00022801"/>
    </source>
</evidence>
<keyword evidence="9" id="KW-1185">Reference proteome</keyword>
<dbReference type="InterPro" id="IPR029058">
    <property type="entry name" value="AB_hydrolase_fold"/>
</dbReference>
<dbReference type="Pfam" id="PF00450">
    <property type="entry name" value="Peptidase_S10"/>
    <property type="match status" value="1"/>
</dbReference>
<dbReference type="GO" id="GO:0004185">
    <property type="term" value="F:serine-type carboxypeptidase activity"/>
    <property type="evidence" value="ECO:0007669"/>
    <property type="project" value="InterPro"/>
</dbReference>
<keyword evidence="4 7" id="KW-0732">Signal</keyword>
<organism evidence="8 9">
    <name type="scientific">Pseudocercospora musae</name>
    <dbReference type="NCBI Taxonomy" id="113226"/>
    <lineage>
        <taxon>Eukaryota</taxon>
        <taxon>Fungi</taxon>
        <taxon>Dikarya</taxon>
        <taxon>Ascomycota</taxon>
        <taxon>Pezizomycotina</taxon>
        <taxon>Dothideomycetes</taxon>
        <taxon>Dothideomycetidae</taxon>
        <taxon>Mycosphaerellales</taxon>
        <taxon>Mycosphaerellaceae</taxon>
        <taxon>Pseudocercospora</taxon>
    </lineage>
</organism>
<evidence type="ECO:0000256" key="6">
    <source>
        <dbReference type="ARBA" id="ARBA00023180"/>
    </source>
</evidence>
<gene>
    <name evidence="8" type="ORF">AC579_1703</name>
</gene>
<dbReference type="AlphaFoldDB" id="A0A139ICE7"/>
<comment type="similarity">
    <text evidence="1">Belongs to the peptidase S10 family.</text>
</comment>
<dbReference type="SUPFAM" id="SSF53474">
    <property type="entry name" value="alpha/beta-Hydrolases"/>
    <property type="match status" value="1"/>
</dbReference>
<evidence type="ECO:0000313" key="8">
    <source>
        <dbReference type="EMBL" id="KXT12380.1"/>
    </source>
</evidence>
<evidence type="ECO:0000256" key="4">
    <source>
        <dbReference type="ARBA" id="ARBA00022729"/>
    </source>
</evidence>
<dbReference type="OrthoDB" id="443318at2759"/>
<accession>A0A139ICE7</accession>
<evidence type="ECO:0000313" key="9">
    <source>
        <dbReference type="Proteomes" id="UP000073492"/>
    </source>
</evidence>
<keyword evidence="3" id="KW-0645">Protease</keyword>
<proteinExistence type="inferred from homology"/>
<dbReference type="EMBL" id="LFZO01000153">
    <property type="protein sequence ID" value="KXT12380.1"/>
    <property type="molecule type" value="Genomic_DNA"/>
</dbReference>
<reference evidence="8 9" key="1">
    <citation type="submission" date="2015-07" db="EMBL/GenBank/DDBJ databases">
        <title>Comparative genomics of the Sigatoka disease complex on banana suggests a link between parallel evolutionary changes in Pseudocercospora fijiensis and Pseudocercospora eumusae and increased virulence on the banana host.</title>
        <authorList>
            <person name="Chang T.-C."/>
            <person name="Salvucci A."/>
            <person name="Crous P.W."/>
            <person name="Stergiopoulos I."/>
        </authorList>
    </citation>
    <scope>NUCLEOTIDE SEQUENCE [LARGE SCALE GENOMIC DNA]</scope>
    <source>
        <strain evidence="8 9">CBS 116634</strain>
    </source>
</reference>